<dbReference type="RefSeq" id="WP_151866490.1">
    <property type="nucleotide sequence ID" value="NZ_WBZB01000040.1"/>
</dbReference>
<dbReference type="NCBIfam" id="TIGR01668">
    <property type="entry name" value="YqeG_hyp_ppase"/>
    <property type="match status" value="1"/>
</dbReference>
<dbReference type="EMBL" id="WBZB01000040">
    <property type="protein sequence ID" value="KAB3527595.1"/>
    <property type="molecule type" value="Genomic_DNA"/>
</dbReference>
<evidence type="ECO:0000313" key="2">
    <source>
        <dbReference type="Proteomes" id="UP000465601"/>
    </source>
</evidence>
<dbReference type="InterPro" id="IPR006549">
    <property type="entry name" value="HAD-SF_hydro_IIIA"/>
</dbReference>
<dbReference type="Pfam" id="PF09419">
    <property type="entry name" value="PGP_phosphatase"/>
    <property type="match status" value="1"/>
</dbReference>
<dbReference type="CDD" id="cd16416">
    <property type="entry name" value="HAD_BsYqeG-like"/>
    <property type="match status" value="1"/>
</dbReference>
<accession>A0A833MD87</accession>
<dbReference type="OrthoDB" id="9787572at2"/>
<dbReference type="Gene3D" id="3.40.50.1000">
    <property type="entry name" value="HAD superfamily/HAD-like"/>
    <property type="match status" value="1"/>
</dbReference>
<evidence type="ECO:0000313" key="1">
    <source>
        <dbReference type="EMBL" id="KAB3527595.1"/>
    </source>
</evidence>
<organism evidence="1 2">
    <name type="scientific">Alkaliphilus serpentinus</name>
    <dbReference type="NCBI Taxonomy" id="1482731"/>
    <lineage>
        <taxon>Bacteria</taxon>
        <taxon>Bacillati</taxon>
        <taxon>Bacillota</taxon>
        <taxon>Clostridia</taxon>
        <taxon>Peptostreptococcales</taxon>
        <taxon>Natronincolaceae</taxon>
        <taxon>Alkaliphilus</taxon>
    </lineage>
</organism>
<protein>
    <submittedName>
        <fullName evidence="1">YqeG family HAD IIIA-type phosphatase</fullName>
    </submittedName>
</protein>
<dbReference type="InterPro" id="IPR010021">
    <property type="entry name" value="PGPP1/Gep4"/>
</dbReference>
<gene>
    <name evidence="1" type="ORF">F8153_11465</name>
</gene>
<dbReference type="InterPro" id="IPR036412">
    <property type="entry name" value="HAD-like_sf"/>
</dbReference>
<dbReference type="AlphaFoldDB" id="A0A833MD87"/>
<reference evidence="1 2" key="1">
    <citation type="submission" date="2019-10" db="EMBL/GenBank/DDBJ databases">
        <title>Alkaliphilus serpentinus sp. nov. and Alkaliphilus pronyensis sp. nov., two novel anaerobic alkaliphilic species isolated from the serpentinized-hosted hydrothermal field of the Prony Bay (New Caledonia).</title>
        <authorList>
            <person name="Postec A."/>
        </authorList>
    </citation>
    <scope>NUCLEOTIDE SEQUENCE [LARGE SCALE GENOMIC DNA]</scope>
    <source>
        <strain evidence="1 2">LacT</strain>
    </source>
</reference>
<comment type="caution">
    <text evidence="1">The sequence shown here is derived from an EMBL/GenBank/DDBJ whole genome shotgun (WGS) entry which is preliminary data.</text>
</comment>
<dbReference type="GO" id="GO:0008962">
    <property type="term" value="F:phosphatidylglycerophosphatase activity"/>
    <property type="evidence" value="ECO:0007669"/>
    <property type="project" value="InterPro"/>
</dbReference>
<keyword evidence="2" id="KW-1185">Reference proteome</keyword>
<proteinExistence type="predicted"/>
<sequence>MKLLTPDLFVDSIFQLNLDTLKERGIKGLIIDIDNTLVAWDIKFASEDTKKWLLKLKEQGFDVCLVSNNTEDRVVTFNEELKLPAIHRATKPRRGAFKKAMGLMKSNLKNTAVIGDQIFTDVLGGNRMGLFTILVIPIESKEFWWTTLVRKVERHVLKRVIPSHRGDI</sequence>
<dbReference type="NCBIfam" id="TIGR01662">
    <property type="entry name" value="HAD-SF-IIIA"/>
    <property type="match status" value="1"/>
</dbReference>
<dbReference type="InterPro" id="IPR027706">
    <property type="entry name" value="PGP_Pase"/>
</dbReference>
<dbReference type="InterPro" id="IPR023214">
    <property type="entry name" value="HAD_sf"/>
</dbReference>
<dbReference type="Proteomes" id="UP000465601">
    <property type="component" value="Unassembled WGS sequence"/>
</dbReference>
<dbReference type="SUPFAM" id="SSF56784">
    <property type="entry name" value="HAD-like"/>
    <property type="match status" value="1"/>
</dbReference>
<name>A0A833MD87_9FIRM</name>